<dbReference type="AlphaFoldDB" id="A0AAV0Z304"/>
<protein>
    <submittedName>
        <fullName evidence="1">Uncharacterized protein</fullName>
    </submittedName>
</protein>
<evidence type="ECO:0000313" key="2">
    <source>
        <dbReference type="Proteomes" id="UP001157006"/>
    </source>
</evidence>
<organism evidence="1 2">
    <name type="scientific">Vicia faba</name>
    <name type="common">Broad bean</name>
    <name type="synonym">Faba vulgaris</name>
    <dbReference type="NCBI Taxonomy" id="3906"/>
    <lineage>
        <taxon>Eukaryota</taxon>
        <taxon>Viridiplantae</taxon>
        <taxon>Streptophyta</taxon>
        <taxon>Embryophyta</taxon>
        <taxon>Tracheophyta</taxon>
        <taxon>Spermatophyta</taxon>
        <taxon>Magnoliopsida</taxon>
        <taxon>eudicotyledons</taxon>
        <taxon>Gunneridae</taxon>
        <taxon>Pentapetalae</taxon>
        <taxon>rosids</taxon>
        <taxon>fabids</taxon>
        <taxon>Fabales</taxon>
        <taxon>Fabaceae</taxon>
        <taxon>Papilionoideae</taxon>
        <taxon>50 kb inversion clade</taxon>
        <taxon>NPAAA clade</taxon>
        <taxon>Hologalegina</taxon>
        <taxon>IRL clade</taxon>
        <taxon>Fabeae</taxon>
        <taxon>Vicia</taxon>
    </lineage>
</organism>
<dbReference type="EMBL" id="OX451735">
    <property type="protein sequence ID" value="CAI8592431.1"/>
    <property type="molecule type" value="Genomic_DNA"/>
</dbReference>
<evidence type="ECO:0000313" key="1">
    <source>
        <dbReference type="EMBL" id="CAI8592431.1"/>
    </source>
</evidence>
<keyword evidence="2" id="KW-1185">Reference proteome</keyword>
<dbReference type="Proteomes" id="UP001157006">
    <property type="component" value="Chromosome 1S"/>
</dbReference>
<sequence length="155" mass="17966">MRSLKGIIKFGMESLIFLSILLSHPISHKRNKFVKMEMVAAMVEKNIEDHVSDIMEDMFETETKPWYRKLRGCCRENYHMCTNLKIKEGNIHELNLSHDMYVPDISLHNIPHGGKYDMDSGGNVIDPPLMHGPMRNHHLTQKSFGEKTRETIMGN</sequence>
<gene>
    <name evidence="1" type="ORF">VFH_I039320</name>
</gene>
<proteinExistence type="predicted"/>
<reference evidence="1 2" key="1">
    <citation type="submission" date="2023-01" db="EMBL/GenBank/DDBJ databases">
        <authorList>
            <person name="Kreplak J."/>
        </authorList>
    </citation>
    <scope>NUCLEOTIDE SEQUENCE [LARGE SCALE GENOMIC DNA]</scope>
</reference>
<accession>A0AAV0Z304</accession>
<name>A0AAV0Z304_VICFA</name>